<dbReference type="PROSITE" id="PS50011">
    <property type="entry name" value="PROTEIN_KINASE_DOM"/>
    <property type="match status" value="1"/>
</dbReference>
<name>A0A7S4FRV3_9EUGL</name>
<evidence type="ECO:0000256" key="2">
    <source>
        <dbReference type="ARBA" id="ARBA00022527"/>
    </source>
</evidence>
<dbReference type="InterPro" id="IPR011009">
    <property type="entry name" value="Kinase-like_dom_sf"/>
</dbReference>
<dbReference type="SUPFAM" id="SSF56112">
    <property type="entry name" value="Protein kinase-like (PK-like)"/>
    <property type="match status" value="1"/>
</dbReference>
<organism evidence="11">
    <name type="scientific">Eutreptiella gymnastica</name>
    <dbReference type="NCBI Taxonomy" id="73025"/>
    <lineage>
        <taxon>Eukaryota</taxon>
        <taxon>Discoba</taxon>
        <taxon>Euglenozoa</taxon>
        <taxon>Euglenida</taxon>
        <taxon>Spirocuta</taxon>
        <taxon>Euglenophyceae</taxon>
        <taxon>Eutreptiales</taxon>
        <taxon>Eutreptiaceae</taxon>
        <taxon>Eutreptiella</taxon>
    </lineage>
</organism>
<dbReference type="EMBL" id="HBJA01065197">
    <property type="protein sequence ID" value="CAE0811841.1"/>
    <property type="molecule type" value="Transcribed_RNA"/>
</dbReference>
<evidence type="ECO:0000256" key="9">
    <source>
        <dbReference type="SAM" id="MobiDB-lite"/>
    </source>
</evidence>
<reference evidence="11" key="1">
    <citation type="submission" date="2021-01" db="EMBL/GenBank/DDBJ databases">
        <authorList>
            <person name="Corre E."/>
            <person name="Pelletier E."/>
            <person name="Niang G."/>
            <person name="Scheremetjew M."/>
            <person name="Finn R."/>
            <person name="Kale V."/>
            <person name="Holt S."/>
            <person name="Cochrane G."/>
            <person name="Meng A."/>
            <person name="Brown T."/>
            <person name="Cohen L."/>
        </authorList>
    </citation>
    <scope>NUCLEOTIDE SEQUENCE</scope>
    <source>
        <strain evidence="11">CCMP1594</strain>
    </source>
</reference>
<dbReference type="InterPro" id="IPR000719">
    <property type="entry name" value="Prot_kinase_dom"/>
</dbReference>
<evidence type="ECO:0000259" key="10">
    <source>
        <dbReference type="PROSITE" id="PS50011"/>
    </source>
</evidence>
<feature type="compositionally biased region" description="Basic and acidic residues" evidence="9">
    <location>
        <begin position="219"/>
        <end position="234"/>
    </location>
</feature>
<evidence type="ECO:0000313" key="11">
    <source>
        <dbReference type="EMBL" id="CAE0811841.1"/>
    </source>
</evidence>
<evidence type="ECO:0000256" key="1">
    <source>
        <dbReference type="ARBA" id="ARBA00012513"/>
    </source>
</evidence>
<feature type="compositionally biased region" description="Polar residues" evidence="9">
    <location>
        <begin position="246"/>
        <end position="263"/>
    </location>
</feature>
<accession>A0A7S4FRV3</accession>
<dbReference type="SMART" id="SM00220">
    <property type="entry name" value="S_TKc"/>
    <property type="match status" value="1"/>
</dbReference>
<comment type="catalytic activity">
    <reaction evidence="8">
        <text>L-seryl-[protein] + ATP = O-phospho-L-seryl-[protein] + ADP + H(+)</text>
        <dbReference type="Rhea" id="RHEA:17989"/>
        <dbReference type="Rhea" id="RHEA-COMP:9863"/>
        <dbReference type="Rhea" id="RHEA-COMP:11604"/>
        <dbReference type="ChEBI" id="CHEBI:15378"/>
        <dbReference type="ChEBI" id="CHEBI:29999"/>
        <dbReference type="ChEBI" id="CHEBI:30616"/>
        <dbReference type="ChEBI" id="CHEBI:83421"/>
        <dbReference type="ChEBI" id="CHEBI:456216"/>
        <dbReference type="EC" id="2.7.11.1"/>
    </reaction>
</comment>
<evidence type="ECO:0000256" key="4">
    <source>
        <dbReference type="ARBA" id="ARBA00022741"/>
    </source>
</evidence>
<evidence type="ECO:0000256" key="5">
    <source>
        <dbReference type="ARBA" id="ARBA00022777"/>
    </source>
</evidence>
<feature type="region of interest" description="Disordered" evidence="9">
    <location>
        <begin position="195"/>
        <end position="289"/>
    </location>
</feature>
<comment type="catalytic activity">
    <reaction evidence="7">
        <text>L-threonyl-[protein] + ATP = O-phospho-L-threonyl-[protein] + ADP + H(+)</text>
        <dbReference type="Rhea" id="RHEA:46608"/>
        <dbReference type="Rhea" id="RHEA-COMP:11060"/>
        <dbReference type="Rhea" id="RHEA-COMP:11605"/>
        <dbReference type="ChEBI" id="CHEBI:15378"/>
        <dbReference type="ChEBI" id="CHEBI:30013"/>
        <dbReference type="ChEBI" id="CHEBI:30616"/>
        <dbReference type="ChEBI" id="CHEBI:61977"/>
        <dbReference type="ChEBI" id="CHEBI:456216"/>
        <dbReference type="EC" id="2.7.11.1"/>
    </reaction>
</comment>
<dbReference type="EC" id="2.7.11.1" evidence="1"/>
<dbReference type="Gene3D" id="1.10.510.10">
    <property type="entry name" value="Transferase(Phosphotransferase) domain 1"/>
    <property type="match status" value="1"/>
</dbReference>
<dbReference type="InterPro" id="IPR050660">
    <property type="entry name" value="NEK_Ser/Thr_kinase"/>
</dbReference>
<evidence type="ECO:0000256" key="3">
    <source>
        <dbReference type="ARBA" id="ARBA00022679"/>
    </source>
</evidence>
<dbReference type="GO" id="GO:0004674">
    <property type="term" value="F:protein serine/threonine kinase activity"/>
    <property type="evidence" value="ECO:0007669"/>
    <property type="project" value="UniProtKB-KW"/>
</dbReference>
<proteinExistence type="predicted"/>
<evidence type="ECO:0000256" key="6">
    <source>
        <dbReference type="ARBA" id="ARBA00022840"/>
    </source>
</evidence>
<keyword evidence="4" id="KW-0547">Nucleotide-binding</keyword>
<evidence type="ECO:0000256" key="7">
    <source>
        <dbReference type="ARBA" id="ARBA00047899"/>
    </source>
</evidence>
<dbReference type="Pfam" id="PF00069">
    <property type="entry name" value="Pkinase"/>
    <property type="match status" value="1"/>
</dbReference>
<dbReference type="GO" id="GO:0005524">
    <property type="term" value="F:ATP binding"/>
    <property type="evidence" value="ECO:0007669"/>
    <property type="project" value="UniProtKB-KW"/>
</dbReference>
<protein>
    <recommendedName>
        <fullName evidence="1">non-specific serine/threonine protein kinase</fullName>
        <ecNumber evidence="1">2.7.11.1</ecNumber>
    </recommendedName>
</protein>
<sequence>MDHDGLGVAFAMEFCPNGDLWSYVERYGPPQTNTACTWLWQISSALEFLHDSHTIHRDLKPNNVLLDERWVCKVADFGLARVLEDGAGARSQVGTIMYRAPEILTHQPYTEKVDMWALGCTMHSLLTHTLRSINIEVYSNPNLRSDLQAELAEHGHAESLVKLIIELVNMSPAARPSARSVRTTVEELLVMSPATSPIQSPISSMQRSSSARNPMNPDSHSDLIGRAWGAREPRLQSAHSDPPTSPVQSALRSTLNGYDNNRPSGDPCRQGSMQPQVAQRVGLEPEHTPHRRATAPELHHLMGPDTDIDLSALGFV</sequence>
<keyword evidence="5" id="KW-0418">Kinase</keyword>
<gene>
    <name evidence="11" type="ORF">EGYM00163_LOCUS22991</name>
</gene>
<evidence type="ECO:0000256" key="8">
    <source>
        <dbReference type="ARBA" id="ARBA00048679"/>
    </source>
</evidence>
<feature type="domain" description="Protein kinase" evidence="10">
    <location>
        <begin position="1"/>
        <end position="189"/>
    </location>
</feature>
<dbReference type="PANTHER" id="PTHR43671:SF98">
    <property type="entry name" value="SERINE_THREONINE-PROTEIN KINASE NEK11"/>
    <property type="match status" value="1"/>
</dbReference>
<feature type="compositionally biased region" description="Low complexity" evidence="9">
    <location>
        <begin position="196"/>
        <end position="210"/>
    </location>
</feature>
<keyword evidence="2" id="KW-0723">Serine/threonine-protein kinase</keyword>
<keyword evidence="6" id="KW-0067">ATP-binding</keyword>
<dbReference type="AlphaFoldDB" id="A0A7S4FRV3"/>
<keyword evidence="3" id="KW-0808">Transferase</keyword>
<dbReference type="PANTHER" id="PTHR43671">
    <property type="entry name" value="SERINE/THREONINE-PROTEIN KINASE NEK"/>
    <property type="match status" value="1"/>
</dbReference>